<feature type="chain" id="PRO_5019495282" description="Ferric oxidoreductase domain-containing protein" evidence="9">
    <location>
        <begin position="32"/>
        <end position="724"/>
    </location>
</feature>
<reference evidence="11 12" key="1">
    <citation type="journal article" date="2018" name="Evol. Lett.">
        <title>Horizontal gene cluster transfer increased hallucinogenic mushroom diversity.</title>
        <authorList>
            <person name="Reynolds H.T."/>
            <person name="Vijayakumar V."/>
            <person name="Gluck-Thaler E."/>
            <person name="Korotkin H.B."/>
            <person name="Matheny P.B."/>
            <person name="Slot J.C."/>
        </authorList>
    </citation>
    <scope>NUCLEOTIDE SEQUENCE [LARGE SCALE GENOMIC DNA]</scope>
    <source>
        <strain evidence="11 12">2629</strain>
    </source>
</reference>
<keyword evidence="12" id="KW-1185">Reference proteome</keyword>
<feature type="transmembrane region" description="Helical" evidence="8">
    <location>
        <begin position="207"/>
        <end position="226"/>
    </location>
</feature>
<keyword evidence="9" id="KW-0732">Signal</keyword>
<feature type="transmembrane region" description="Helical" evidence="8">
    <location>
        <begin position="373"/>
        <end position="390"/>
    </location>
</feature>
<feature type="domain" description="Ferric oxidoreductase" evidence="10">
    <location>
        <begin position="303"/>
        <end position="417"/>
    </location>
</feature>
<proteinExistence type="predicted"/>
<dbReference type="InterPro" id="IPR039261">
    <property type="entry name" value="FNR_nucleotide-bd"/>
</dbReference>
<feature type="transmembrane region" description="Helical" evidence="8">
    <location>
        <begin position="603"/>
        <end position="623"/>
    </location>
</feature>
<evidence type="ECO:0000256" key="7">
    <source>
        <dbReference type="SAM" id="MobiDB-lite"/>
    </source>
</evidence>
<feature type="compositionally biased region" description="Low complexity" evidence="7">
    <location>
        <begin position="531"/>
        <end position="546"/>
    </location>
</feature>
<dbReference type="EMBL" id="NHTK01006028">
    <property type="protein sequence ID" value="PPQ67022.1"/>
    <property type="molecule type" value="Genomic_DNA"/>
</dbReference>
<evidence type="ECO:0000256" key="3">
    <source>
        <dbReference type="ARBA" id="ARBA00022692"/>
    </source>
</evidence>
<evidence type="ECO:0000256" key="1">
    <source>
        <dbReference type="ARBA" id="ARBA00004141"/>
    </source>
</evidence>
<dbReference type="CDD" id="cd06186">
    <property type="entry name" value="NOX_Duox_like_FAD_NADP"/>
    <property type="match status" value="1"/>
</dbReference>
<evidence type="ECO:0000313" key="12">
    <source>
        <dbReference type="Proteomes" id="UP000284842"/>
    </source>
</evidence>
<feature type="transmembrane region" description="Helical" evidence="8">
    <location>
        <begin position="434"/>
        <end position="452"/>
    </location>
</feature>
<dbReference type="Pfam" id="PF01794">
    <property type="entry name" value="Ferric_reduct"/>
    <property type="match status" value="1"/>
</dbReference>
<comment type="subcellular location">
    <subcellularLocation>
        <location evidence="1">Membrane</location>
        <topology evidence="1">Multi-pass membrane protein</topology>
    </subcellularLocation>
</comment>
<name>A0A409VL80_9AGAR</name>
<keyword evidence="4 8" id="KW-1133">Transmembrane helix</keyword>
<dbReference type="InterPro" id="IPR013130">
    <property type="entry name" value="Fe3_Rdtase_TM_dom"/>
</dbReference>
<feature type="transmembrane region" description="Helical" evidence="8">
    <location>
        <begin position="402"/>
        <end position="422"/>
    </location>
</feature>
<dbReference type="SUPFAM" id="SSF52343">
    <property type="entry name" value="Ferredoxin reductase-like, C-terminal NADP-linked domain"/>
    <property type="match status" value="1"/>
</dbReference>
<dbReference type="GO" id="GO:0015677">
    <property type="term" value="P:copper ion import"/>
    <property type="evidence" value="ECO:0007669"/>
    <property type="project" value="TreeGrafter"/>
</dbReference>
<evidence type="ECO:0000256" key="8">
    <source>
        <dbReference type="SAM" id="Phobius"/>
    </source>
</evidence>
<dbReference type="PANTHER" id="PTHR32361:SF9">
    <property type="entry name" value="FERRIC REDUCTASE TRANSMEMBRANE COMPONENT 3-RELATED"/>
    <property type="match status" value="1"/>
</dbReference>
<feature type="transmembrane region" description="Helical" evidence="8">
    <location>
        <begin position="295"/>
        <end position="317"/>
    </location>
</feature>
<feature type="transmembrane region" description="Helical" evidence="8">
    <location>
        <begin position="262"/>
        <end position="283"/>
    </location>
</feature>
<organism evidence="11 12">
    <name type="scientific">Panaeolus cyanescens</name>
    <dbReference type="NCBI Taxonomy" id="181874"/>
    <lineage>
        <taxon>Eukaryota</taxon>
        <taxon>Fungi</taxon>
        <taxon>Dikarya</taxon>
        <taxon>Basidiomycota</taxon>
        <taxon>Agaricomycotina</taxon>
        <taxon>Agaricomycetes</taxon>
        <taxon>Agaricomycetidae</taxon>
        <taxon>Agaricales</taxon>
        <taxon>Agaricineae</taxon>
        <taxon>Galeropsidaceae</taxon>
        <taxon>Panaeolus</taxon>
    </lineage>
</organism>
<dbReference type="GO" id="GO:0000293">
    <property type="term" value="F:ferric-chelate reductase activity"/>
    <property type="evidence" value="ECO:0007669"/>
    <property type="project" value="TreeGrafter"/>
</dbReference>
<evidence type="ECO:0000256" key="2">
    <source>
        <dbReference type="ARBA" id="ARBA00022448"/>
    </source>
</evidence>
<evidence type="ECO:0000313" key="11">
    <source>
        <dbReference type="EMBL" id="PPQ67022.1"/>
    </source>
</evidence>
<dbReference type="AlphaFoldDB" id="A0A409VL80"/>
<dbReference type="Proteomes" id="UP000284842">
    <property type="component" value="Unassembled WGS sequence"/>
</dbReference>
<evidence type="ECO:0000256" key="9">
    <source>
        <dbReference type="SAM" id="SignalP"/>
    </source>
</evidence>
<keyword evidence="2" id="KW-0813">Transport</keyword>
<feature type="signal peptide" evidence="9">
    <location>
        <begin position="1"/>
        <end position="31"/>
    </location>
</feature>
<accession>A0A409VL80</accession>
<evidence type="ECO:0000256" key="4">
    <source>
        <dbReference type="ARBA" id="ARBA00022989"/>
    </source>
</evidence>
<feature type="transmembrane region" description="Helical" evidence="8">
    <location>
        <begin position="338"/>
        <end position="361"/>
    </location>
</feature>
<evidence type="ECO:0000256" key="6">
    <source>
        <dbReference type="ARBA" id="ARBA00023136"/>
    </source>
</evidence>
<dbReference type="InterPro" id="IPR051410">
    <property type="entry name" value="Ferric/Cupric_Reductase"/>
</dbReference>
<keyword evidence="6 8" id="KW-0472">Membrane</keyword>
<comment type="caution">
    <text evidence="11">The sequence shown here is derived from an EMBL/GenBank/DDBJ whole genome shotgun (WGS) entry which is preliminary data.</text>
</comment>
<dbReference type="InParanoid" id="A0A409VL80"/>
<feature type="region of interest" description="Disordered" evidence="7">
    <location>
        <begin position="521"/>
        <end position="547"/>
    </location>
</feature>
<dbReference type="SFLD" id="SFLDS00052">
    <property type="entry name" value="Ferric_Reductase_Domain"/>
    <property type="match status" value="1"/>
</dbReference>
<evidence type="ECO:0000259" key="10">
    <source>
        <dbReference type="Pfam" id="PF01794"/>
    </source>
</evidence>
<dbReference type="OrthoDB" id="4494341at2759"/>
<keyword evidence="3 8" id="KW-0812">Transmembrane</keyword>
<dbReference type="PANTHER" id="PTHR32361">
    <property type="entry name" value="FERRIC/CUPRIC REDUCTASE TRANSMEMBRANE COMPONENT"/>
    <property type="match status" value="1"/>
</dbReference>
<dbReference type="GO" id="GO:0006826">
    <property type="term" value="P:iron ion transport"/>
    <property type="evidence" value="ECO:0007669"/>
    <property type="project" value="TreeGrafter"/>
</dbReference>
<sequence>MLTQSRNSSRLLLVIFLFIVTISQFIHPVAADGKGLIGAGKWMYRPYCAHACRRPIQNNHLTCNRDIGGHSDNTTHTHTRRHSHAVINTAECYLQDAAFLRTMALCIADRCPRENAAISVIEDYWEGHIATGSVGDWSLRPVMSYQEALRHALMDVEQAGGMDKMPYTARGAPLNVTSLIEEDVYLSTHKSMVWFEKIETGHSRNSIGAAVSAVLIPILFSLLRFLPGNPLWYSRLTNTLEKPLFRSRPELKATIPTRGQTLYIVYLILTQIFLAVFPHPSMYPNASAPTQREGLMIMIGNRAGSLAMADFLALFLFSSRNNLLLWITNWSHATYLLLHRWIAYCMIIQVCVHSAVLLASYWDVRDTEMAQVYWIWGIVGTLAFVVIWPASLNPVRHKAYEFFLAWHQFFAALGLIATFFHIYELYTYNWGYEIWVYIAGGIWFFDRFVRLLRLVSTGYRRAIVTSVDDTAEYIRVDIDGLVTEGHVYLYFPTLTWRIWENHPFSILSSFTHASIQDSDSASKVVEDEKNPSTTSSVSSVPSSNKSMRPRTTILLRPMKGITRKLANRVLASSSLSISIPVLVEGSYHSNAATVQKLAECSTILVFAGGVGITAVVPILKTFGDVQSKLFWGMRNDVLLLDTAVDAEIRGLKRRGVEVHTNVGKRFNVAEVIREELEKGEEGDGDIGVVVCGPVGMAEDVRIAVGEMGPKVRRGVVLVDEAFNW</sequence>
<keyword evidence="5" id="KW-0406">Ion transport</keyword>
<evidence type="ECO:0000256" key="5">
    <source>
        <dbReference type="ARBA" id="ARBA00023065"/>
    </source>
</evidence>
<dbReference type="GO" id="GO:0006879">
    <property type="term" value="P:intracellular iron ion homeostasis"/>
    <property type="evidence" value="ECO:0007669"/>
    <property type="project" value="TreeGrafter"/>
</dbReference>
<gene>
    <name evidence="11" type="ORF">CVT24_011316</name>
</gene>
<protein>
    <recommendedName>
        <fullName evidence="10">Ferric oxidoreductase domain-containing protein</fullName>
    </recommendedName>
</protein>
<dbReference type="SFLD" id="SFLDG01168">
    <property type="entry name" value="Ferric_reductase_subgroup_(FRE"/>
    <property type="match status" value="1"/>
</dbReference>
<dbReference type="STRING" id="181874.A0A409VL80"/>
<dbReference type="GO" id="GO:0005886">
    <property type="term" value="C:plasma membrane"/>
    <property type="evidence" value="ECO:0007669"/>
    <property type="project" value="TreeGrafter"/>
</dbReference>
<dbReference type="Gene3D" id="3.40.50.80">
    <property type="entry name" value="Nucleotide-binding domain of ferredoxin-NADP reductase (FNR) module"/>
    <property type="match status" value="1"/>
</dbReference>